<dbReference type="InterPro" id="IPR006802">
    <property type="entry name" value="Radial_spoke"/>
</dbReference>
<dbReference type="AlphaFoldDB" id="T1J3A4"/>
<accession>T1J3A4</accession>
<feature type="region of interest" description="Disordered" evidence="11">
    <location>
        <begin position="143"/>
        <end position="165"/>
    </location>
</feature>
<keyword evidence="3" id="KW-0970">Cilium biogenesis/degradation</keyword>
<dbReference type="EMBL" id="JH431820">
    <property type="status" value="NOT_ANNOTATED_CDS"/>
    <property type="molecule type" value="Genomic_DNA"/>
</dbReference>
<dbReference type="OMA" id="TFYHVPN"/>
<keyword evidence="2" id="KW-0963">Cytoplasm</keyword>
<dbReference type="GO" id="GO:0044458">
    <property type="term" value="P:motile cilium assembly"/>
    <property type="evidence" value="ECO:0007669"/>
    <property type="project" value="TreeGrafter"/>
</dbReference>
<sequence length="332" mass="38139">MDSDYLVTDLDYLAVNGVTFTTEERALLHNSLTLLKQDGKFRKVYFWGKLMGLQKSYYIGFGLHRDILRQKQTFYSQDMKKWNLLTSPSLSHRKLCTLIRKPLLGDPAYEEIVKLPVYLYTPSGDIVDTELVVEGSVASDILHEEEEDEEEIDTEDETDKIKKESVEKPHINDTDSLEDLEFDDIDDNVITDEERLACIVQQIDYEAALAPRGAYVRTPIGEVLTNRFFTGLDLTEAAKPQNYLHVRFPKEGSASKIRTSSEFARTIDFLDTIADDDPKGCWSIQIDSTRDVAILRNLWWPGMVFYHRVCSIDFGFIYLGYGTKNVNLPFML</sequence>
<evidence type="ECO:0000256" key="9">
    <source>
        <dbReference type="ARBA" id="ARBA00038319"/>
    </source>
</evidence>
<dbReference type="GO" id="GO:0060091">
    <property type="term" value="C:kinocilium"/>
    <property type="evidence" value="ECO:0007669"/>
    <property type="project" value="UniProtKB-SubCell"/>
</dbReference>
<evidence type="ECO:0000313" key="13">
    <source>
        <dbReference type="Proteomes" id="UP000014500"/>
    </source>
</evidence>
<name>T1J3A4_STRMM</name>
<evidence type="ECO:0000256" key="7">
    <source>
        <dbReference type="ARBA" id="ARBA00023273"/>
    </source>
</evidence>
<keyword evidence="6" id="KW-0206">Cytoskeleton</keyword>
<dbReference type="GO" id="GO:0035082">
    <property type="term" value="P:axoneme assembly"/>
    <property type="evidence" value="ECO:0007669"/>
    <property type="project" value="InterPro"/>
</dbReference>
<dbReference type="GO" id="GO:0001534">
    <property type="term" value="C:radial spoke"/>
    <property type="evidence" value="ECO:0007669"/>
    <property type="project" value="InterPro"/>
</dbReference>
<keyword evidence="13" id="KW-1185">Reference proteome</keyword>
<comment type="similarity">
    <text evidence="9">Belongs to the flagellar radial spoke RSP9 family.</text>
</comment>
<evidence type="ECO:0000256" key="11">
    <source>
        <dbReference type="SAM" id="MobiDB-lite"/>
    </source>
</evidence>
<dbReference type="Proteomes" id="UP000014500">
    <property type="component" value="Unassembled WGS sequence"/>
</dbReference>
<evidence type="ECO:0000256" key="5">
    <source>
        <dbReference type="ARBA" id="ARBA00023069"/>
    </source>
</evidence>
<evidence type="ECO:0000313" key="12">
    <source>
        <dbReference type="EnsemblMetazoa" id="SMAR008066-PA"/>
    </source>
</evidence>
<keyword evidence="7" id="KW-0966">Cell projection</keyword>
<evidence type="ECO:0000256" key="1">
    <source>
        <dbReference type="ARBA" id="ARBA00004611"/>
    </source>
</evidence>
<dbReference type="Pfam" id="PF04712">
    <property type="entry name" value="Radial_spoke"/>
    <property type="match status" value="1"/>
</dbReference>
<feature type="compositionally biased region" description="Acidic residues" evidence="11">
    <location>
        <begin position="143"/>
        <end position="158"/>
    </location>
</feature>
<keyword evidence="5" id="KW-0969">Cilium</keyword>
<organism evidence="12 13">
    <name type="scientific">Strigamia maritima</name>
    <name type="common">European centipede</name>
    <name type="synonym">Geophilus maritimus</name>
    <dbReference type="NCBI Taxonomy" id="126957"/>
    <lineage>
        <taxon>Eukaryota</taxon>
        <taxon>Metazoa</taxon>
        <taxon>Ecdysozoa</taxon>
        <taxon>Arthropoda</taxon>
        <taxon>Myriapoda</taxon>
        <taxon>Chilopoda</taxon>
        <taxon>Pleurostigmophora</taxon>
        <taxon>Geophilomorpha</taxon>
        <taxon>Linotaeniidae</taxon>
        <taxon>Strigamia</taxon>
    </lineage>
</organism>
<evidence type="ECO:0000256" key="4">
    <source>
        <dbReference type="ARBA" id="ARBA00022846"/>
    </source>
</evidence>
<keyword evidence="4" id="KW-0282">Flagellum</keyword>
<evidence type="ECO:0000256" key="8">
    <source>
        <dbReference type="ARBA" id="ARBA00037822"/>
    </source>
</evidence>
<protein>
    <recommendedName>
        <fullName evidence="10">Radial spoke head protein 9 homolog</fullName>
    </recommendedName>
</protein>
<dbReference type="EnsemblMetazoa" id="SMAR008066-RA">
    <property type="protein sequence ID" value="SMAR008066-PA"/>
    <property type="gene ID" value="SMAR008066"/>
</dbReference>
<evidence type="ECO:0000256" key="2">
    <source>
        <dbReference type="ARBA" id="ARBA00022490"/>
    </source>
</evidence>
<dbReference type="InterPro" id="IPR055316">
    <property type="entry name" value="RSP9"/>
</dbReference>
<dbReference type="STRING" id="126957.T1J3A4"/>
<reference evidence="13" key="1">
    <citation type="submission" date="2011-05" db="EMBL/GenBank/DDBJ databases">
        <authorList>
            <person name="Richards S.R."/>
            <person name="Qu J."/>
            <person name="Jiang H."/>
            <person name="Jhangiani S.N."/>
            <person name="Agravi P."/>
            <person name="Goodspeed R."/>
            <person name="Gross S."/>
            <person name="Mandapat C."/>
            <person name="Jackson L."/>
            <person name="Mathew T."/>
            <person name="Pu L."/>
            <person name="Thornton R."/>
            <person name="Saada N."/>
            <person name="Wilczek-Boney K.B."/>
            <person name="Lee S."/>
            <person name="Kovar C."/>
            <person name="Wu Y."/>
            <person name="Scherer S.E."/>
            <person name="Worley K.C."/>
            <person name="Muzny D.M."/>
            <person name="Gibbs R."/>
        </authorList>
    </citation>
    <scope>NUCLEOTIDE SEQUENCE</scope>
    <source>
        <strain evidence="13">Brora</strain>
    </source>
</reference>
<proteinExistence type="inferred from homology"/>
<dbReference type="HOGENOM" id="CLU_068343_1_0_1"/>
<evidence type="ECO:0000256" key="6">
    <source>
        <dbReference type="ARBA" id="ARBA00023212"/>
    </source>
</evidence>
<comment type="subcellular location">
    <subcellularLocation>
        <location evidence="8">Cell projection</location>
        <location evidence="8">Kinocilium</location>
    </subcellularLocation>
    <subcellularLocation>
        <location evidence="1">Cytoplasm</location>
        <location evidence="1">Cytoskeleton</location>
        <location evidence="1">Flagellum axoneme</location>
    </subcellularLocation>
</comment>
<dbReference type="PhylomeDB" id="T1J3A4"/>
<dbReference type="GO" id="GO:0060294">
    <property type="term" value="P:cilium movement involved in cell motility"/>
    <property type="evidence" value="ECO:0007669"/>
    <property type="project" value="InterPro"/>
</dbReference>
<reference evidence="12" key="2">
    <citation type="submission" date="2015-02" db="UniProtKB">
        <authorList>
            <consortium name="EnsemblMetazoa"/>
        </authorList>
    </citation>
    <scope>IDENTIFICATION</scope>
</reference>
<evidence type="ECO:0000256" key="10">
    <source>
        <dbReference type="ARBA" id="ARBA00041080"/>
    </source>
</evidence>
<dbReference type="PANTHER" id="PTHR22069">
    <property type="entry name" value="MITOCHONDRIAL RIBOSOMAL PROTEIN S18"/>
    <property type="match status" value="1"/>
</dbReference>
<dbReference type="PANTHER" id="PTHR22069:SF0">
    <property type="entry name" value="RADIAL SPOKE HEAD PROTEIN 9 HOMOLOG"/>
    <property type="match status" value="1"/>
</dbReference>
<dbReference type="eggNOG" id="ENOG502QR99">
    <property type="taxonomic scope" value="Eukaryota"/>
</dbReference>
<evidence type="ECO:0000256" key="3">
    <source>
        <dbReference type="ARBA" id="ARBA00022794"/>
    </source>
</evidence>